<proteinExistence type="inferred from homology"/>
<dbReference type="GO" id="GO:0043565">
    <property type="term" value="F:sequence-specific DNA binding"/>
    <property type="evidence" value="ECO:0000318"/>
    <property type="project" value="GO_Central"/>
</dbReference>
<feature type="region of interest" description="Disordered" evidence="4">
    <location>
        <begin position="285"/>
        <end position="304"/>
    </location>
</feature>
<feature type="region of interest" description="VHIID" evidence="3">
    <location>
        <begin position="126"/>
        <end position="191"/>
    </location>
</feature>
<dbReference type="HOGENOM" id="CLU_011924_0_0_1"/>
<evidence type="ECO:0000256" key="2">
    <source>
        <dbReference type="ARBA" id="ARBA00023163"/>
    </source>
</evidence>
<dbReference type="Pfam" id="PF03514">
    <property type="entry name" value="GRAS"/>
    <property type="match status" value="1"/>
</dbReference>
<evidence type="ECO:0000313" key="5">
    <source>
        <dbReference type="EMBL" id="ERN05080.1"/>
    </source>
</evidence>
<evidence type="ECO:0000256" key="1">
    <source>
        <dbReference type="ARBA" id="ARBA00023015"/>
    </source>
</evidence>
<dbReference type="InterPro" id="IPR005202">
    <property type="entry name" value="TF_GRAS"/>
</dbReference>
<dbReference type="KEGG" id="atr:18433248"/>
<accession>W1PDE0</accession>
<protein>
    <submittedName>
        <fullName evidence="5">Uncharacterized protein</fullName>
    </submittedName>
</protein>
<comment type="caution">
    <text evidence="3">Lacks conserved residue(s) required for the propagation of feature annotation.</text>
</comment>
<reference evidence="6" key="1">
    <citation type="journal article" date="2013" name="Science">
        <title>The Amborella genome and the evolution of flowering plants.</title>
        <authorList>
            <consortium name="Amborella Genome Project"/>
        </authorList>
    </citation>
    <scope>NUCLEOTIDE SEQUENCE [LARGE SCALE GENOMIC DNA]</scope>
</reference>
<evidence type="ECO:0000256" key="4">
    <source>
        <dbReference type="SAM" id="MobiDB-lite"/>
    </source>
</evidence>
<gene>
    <name evidence="5" type="ORF">AMTR_s00053p00128820</name>
</gene>
<dbReference type="PROSITE" id="PS50985">
    <property type="entry name" value="GRAS"/>
    <property type="match status" value="1"/>
</dbReference>
<evidence type="ECO:0000256" key="3">
    <source>
        <dbReference type="PROSITE-ProRule" id="PRU01191"/>
    </source>
</evidence>
<dbReference type="Proteomes" id="UP000017836">
    <property type="component" value="Unassembled WGS sequence"/>
</dbReference>
<comment type="similarity">
    <text evidence="3">Belongs to the GRAS family.</text>
</comment>
<organism evidence="5 6">
    <name type="scientific">Amborella trichopoda</name>
    <dbReference type="NCBI Taxonomy" id="13333"/>
    <lineage>
        <taxon>Eukaryota</taxon>
        <taxon>Viridiplantae</taxon>
        <taxon>Streptophyta</taxon>
        <taxon>Embryophyta</taxon>
        <taxon>Tracheophyta</taxon>
        <taxon>Spermatophyta</taxon>
        <taxon>Magnoliopsida</taxon>
        <taxon>Amborellales</taxon>
        <taxon>Amborellaceae</taxon>
        <taxon>Amborella</taxon>
    </lineage>
</organism>
<sequence length="462" mass="50509">MAGIAQDDGSSSVSSSPLQIFSLMSISPGLGSPYAWLRKLKSEERGLCLIQLLLSCATHVATGSIDNANLCLDHISLLASPDGDSMQRVSAYFTEALAARALKVAWPGLYKALHATNLPQPLPHARRLFFDLCPFLKLAFLLANQAILEAMEGEKMIHVIDLNATEPAQWLAFLQALSLRPGGPPHVRITGVNDSKEVLDHTASRLAEEAERLDVPFQFNPVVATLESLDPDALRIKSGEALAVCSVLQLHALLAPPPRGCGDEASPLGVRRPRQQGTLGELLQKEQHHPFGQSPTTESSTTTSLYTQTRVEGLLAFLRAASPKIMVLVEQEASHNGATLVERVVEALHFYGALFDCLESTVGRASPERRRVEKHLFGEEIKDIVGCEGAERKERHERLERWVGRLEGCGLVRAPLSYVGVGQARRAVQAWGCEGYGVREEGGCVLMCWQDRPLFSVSSWRC</sequence>
<dbReference type="GO" id="GO:0006355">
    <property type="term" value="P:regulation of DNA-templated transcription"/>
    <property type="evidence" value="ECO:0000318"/>
    <property type="project" value="GO_Central"/>
</dbReference>
<keyword evidence="1" id="KW-0805">Transcription regulation</keyword>
<feature type="region of interest" description="SAW" evidence="3">
    <location>
        <begin position="386"/>
        <end position="461"/>
    </location>
</feature>
<dbReference type="GO" id="GO:0003700">
    <property type="term" value="F:DNA-binding transcription factor activity"/>
    <property type="evidence" value="ECO:0000318"/>
    <property type="project" value="GO_Central"/>
</dbReference>
<dbReference type="Gramene" id="ERN05080">
    <property type="protein sequence ID" value="ERN05080"/>
    <property type="gene ID" value="AMTR_s00053p00128820"/>
</dbReference>
<keyword evidence="6" id="KW-1185">Reference proteome</keyword>
<dbReference type="EMBL" id="KI394012">
    <property type="protein sequence ID" value="ERN05080.1"/>
    <property type="molecule type" value="Genomic_DNA"/>
</dbReference>
<dbReference type="AlphaFoldDB" id="W1PDE0"/>
<dbReference type="OMA" id="LVICWHD"/>
<evidence type="ECO:0000313" key="6">
    <source>
        <dbReference type="Proteomes" id="UP000017836"/>
    </source>
</evidence>
<feature type="short sequence motif" description="VHIID" evidence="3">
    <location>
        <begin position="157"/>
        <end position="161"/>
    </location>
</feature>
<dbReference type="PANTHER" id="PTHR31636">
    <property type="entry name" value="OSJNBA0084A10.13 PROTEIN-RELATED"/>
    <property type="match status" value="1"/>
</dbReference>
<feature type="compositionally biased region" description="Low complexity" evidence="4">
    <location>
        <begin position="294"/>
        <end position="304"/>
    </location>
</feature>
<feature type="short sequence motif" description="LXXLL motif" evidence="3">
    <location>
        <begin position="250"/>
        <end position="254"/>
    </location>
</feature>
<keyword evidence="2" id="KW-0804">Transcription</keyword>
<name>W1PDE0_AMBTC</name>
<dbReference type="OrthoDB" id="762338at2759"/>
<dbReference type="eggNOG" id="ENOG502QPNC">
    <property type="taxonomic scope" value="Eukaryota"/>
</dbReference>
<dbReference type="GO" id="GO:0005634">
    <property type="term" value="C:nucleus"/>
    <property type="evidence" value="ECO:0000318"/>
    <property type="project" value="GO_Central"/>
</dbReference>
<dbReference type="STRING" id="13333.W1PDE0"/>